<dbReference type="GO" id="GO:0009244">
    <property type="term" value="P:lipopolysaccharide core region biosynthetic process"/>
    <property type="evidence" value="ECO:0007669"/>
    <property type="project" value="TreeGrafter"/>
</dbReference>
<dbReference type="InterPro" id="IPR002201">
    <property type="entry name" value="Glyco_trans_9"/>
</dbReference>
<comment type="caution">
    <text evidence="3">The sequence shown here is derived from an EMBL/GenBank/DDBJ whole genome shotgun (WGS) entry which is preliminary data.</text>
</comment>
<dbReference type="AlphaFoldDB" id="A0A9X1U695"/>
<dbReference type="GO" id="GO:0005829">
    <property type="term" value="C:cytosol"/>
    <property type="evidence" value="ECO:0007669"/>
    <property type="project" value="TreeGrafter"/>
</dbReference>
<protein>
    <submittedName>
        <fullName evidence="3">Glycosyltransferase family 9 protein</fullName>
    </submittedName>
</protein>
<evidence type="ECO:0000256" key="1">
    <source>
        <dbReference type="ARBA" id="ARBA00022676"/>
    </source>
</evidence>
<dbReference type="Gene3D" id="3.40.50.2000">
    <property type="entry name" value="Glycogen Phosphorylase B"/>
    <property type="match status" value="2"/>
</dbReference>
<dbReference type="SUPFAM" id="SSF53756">
    <property type="entry name" value="UDP-Glycosyltransferase/glycogen phosphorylase"/>
    <property type="match status" value="1"/>
</dbReference>
<gene>
    <name evidence="3" type="ORF">K8344_09650</name>
</gene>
<name>A0A9X1U695_9FLAO</name>
<dbReference type="RefSeq" id="WP_237608489.1">
    <property type="nucleotide sequence ID" value="NZ_JAIRBB010000007.1"/>
</dbReference>
<dbReference type="Pfam" id="PF01075">
    <property type="entry name" value="Glyco_transf_9"/>
    <property type="match status" value="1"/>
</dbReference>
<evidence type="ECO:0000256" key="2">
    <source>
        <dbReference type="ARBA" id="ARBA00022679"/>
    </source>
</evidence>
<evidence type="ECO:0000313" key="3">
    <source>
        <dbReference type="EMBL" id="MCG2431383.1"/>
    </source>
</evidence>
<keyword evidence="4" id="KW-1185">Reference proteome</keyword>
<dbReference type="GO" id="GO:0008713">
    <property type="term" value="F:ADP-heptose-lipopolysaccharide heptosyltransferase activity"/>
    <property type="evidence" value="ECO:0007669"/>
    <property type="project" value="TreeGrafter"/>
</dbReference>
<accession>A0A9X1U695</accession>
<evidence type="ECO:0000313" key="4">
    <source>
        <dbReference type="Proteomes" id="UP001139462"/>
    </source>
</evidence>
<keyword evidence="2" id="KW-0808">Transferase</keyword>
<keyword evidence="1" id="KW-0328">Glycosyltransferase</keyword>
<reference evidence="3" key="1">
    <citation type="submission" date="2021-09" db="EMBL/GenBank/DDBJ databases">
        <title>Genome of Aequorivita sp. strain F64183.</title>
        <authorList>
            <person name="Wang Y."/>
        </authorList>
    </citation>
    <scope>NUCLEOTIDE SEQUENCE</scope>
    <source>
        <strain evidence="3">F64183</strain>
    </source>
</reference>
<dbReference type="PANTHER" id="PTHR30160:SF7">
    <property type="entry name" value="ADP-HEPTOSE--LPS HEPTOSYLTRANSFERASE 2"/>
    <property type="match status" value="1"/>
</dbReference>
<sequence>MKKILIIQNKRIGDVLLSSVIANNIKKVFPDSEVSFFAYDYTIGVLENNPNIDRIISINQKELKRLPTLFETALKIREQKYDIIFDPYAKFQSRIICLTSKAPYRIGFKKAHKKLKLPFYTHPLNFKKKATLPCGRGIEDRVNLVHQVFPLKNPNYVPKIYLTEIEKSENKLQDINGPIIMFGVLGSTPNKSMPYEYIVELIDFVTKNYKATILFNYAPHQKEEALKIYNACARKENINIEVYEHSIRGFAVLMSQCDMLISNEGGSVHIAKALNKPTFTIYSPYIDKDAWNSFEDEVFHQSIHLLEEVPDLFKSFTPEERRSIEKNPQELYKELKPEMILQKLKPYLAHHFPDAKT</sequence>
<dbReference type="PANTHER" id="PTHR30160">
    <property type="entry name" value="TETRAACYLDISACCHARIDE 4'-KINASE-RELATED"/>
    <property type="match status" value="1"/>
</dbReference>
<dbReference type="Proteomes" id="UP001139462">
    <property type="component" value="Unassembled WGS sequence"/>
</dbReference>
<dbReference type="CDD" id="cd03789">
    <property type="entry name" value="GT9_LPS_heptosyltransferase"/>
    <property type="match status" value="1"/>
</dbReference>
<proteinExistence type="predicted"/>
<dbReference type="EMBL" id="JAIRBB010000007">
    <property type="protein sequence ID" value="MCG2431383.1"/>
    <property type="molecule type" value="Genomic_DNA"/>
</dbReference>
<organism evidence="3 4">
    <name type="scientific">Aequorivita xiaoshiensis</name>
    <dbReference type="NCBI Taxonomy" id="2874476"/>
    <lineage>
        <taxon>Bacteria</taxon>
        <taxon>Pseudomonadati</taxon>
        <taxon>Bacteroidota</taxon>
        <taxon>Flavobacteriia</taxon>
        <taxon>Flavobacteriales</taxon>
        <taxon>Flavobacteriaceae</taxon>
        <taxon>Aequorivita</taxon>
    </lineage>
</organism>
<dbReference type="InterPro" id="IPR051199">
    <property type="entry name" value="LPS_LOS_Heptosyltrfase"/>
</dbReference>